<dbReference type="EMBL" id="JBEDUW010000002">
    <property type="protein sequence ID" value="KAK9946268.1"/>
    <property type="molecule type" value="Genomic_DNA"/>
</dbReference>
<proteinExistence type="inferred from homology"/>
<dbReference type="PANTHER" id="PTHR31301:SF21">
    <property type="entry name" value="LOB DOMAIN-CONTAINING PROTEIN 27-RELATED"/>
    <property type="match status" value="1"/>
</dbReference>
<feature type="domain" description="LOB" evidence="2">
    <location>
        <begin position="5"/>
        <end position="108"/>
    </location>
</feature>
<name>A0AAW1YB41_RUBAR</name>
<keyword evidence="4" id="KW-1185">Reference proteome</keyword>
<sequence length="141" mass="16005">MKKYRACASCKHNHTKCVPDCPLAPYFPAHMHQKYRNAHKVFGGSHLTKFVKNLADSPHKRSTAMKHITAEADLRTVEPLGASFGVISKLWRKIAEEEEELRRVRLVLGVYRGVQGNIFDLRELDVNPCNSGYASQLKSEQ</sequence>
<dbReference type="Proteomes" id="UP001457282">
    <property type="component" value="Unassembled WGS sequence"/>
</dbReference>
<dbReference type="InterPro" id="IPR004883">
    <property type="entry name" value="LOB"/>
</dbReference>
<organism evidence="3 4">
    <name type="scientific">Rubus argutus</name>
    <name type="common">Southern blackberry</name>
    <dbReference type="NCBI Taxonomy" id="59490"/>
    <lineage>
        <taxon>Eukaryota</taxon>
        <taxon>Viridiplantae</taxon>
        <taxon>Streptophyta</taxon>
        <taxon>Embryophyta</taxon>
        <taxon>Tracheophyta</taxon>
        <taxon>Spermatophyta</taxon>
        <taxon>Magnoliopsida</taxon>
        <taxon>eudicotyledons</taxon>
        <taxon>Gunneridae</taxon>
        <taxon>Pentapetalae</taxon>
        <taxon>rosids</taxon>
        <taxon>fabids</taxon>
        <taxon>Rosales</taxon>
        <taxon>Rosaceae</taxon>
        <taxon>Rosoideae</taxon>
        <taxon>Rosoideae incertae sedis</taxon>
        <taxon>Rubus</taxon>
    </lineage>
</organism>
<dbReference type="PROSITE" id="PS50891">
    <property type="entry name" value="LOB"/>
    <property type="match status" value="1"/>
</dbReference>
<evidence type="ECO:0000259" key="2">
    <source>
        <dbReference type="PROSITE" id="PS50891"/>
    </source>
</evidence>
<dbReference type="Pfam" id="PF03195">
    <property type="entry name" value="LOB"/>
    <property type="match status" value="1"/>
</dbReference>
<dbReference type="AlphaFoldDB" id="A0AAW1YB41"/>
<evidence type="ECO:0000313" key="3">
    <source>
        <dbReference type="EMBL" id="KAK9946268.1"/>
    </source>
</evidence>
<comment type="caution">
    <text evidence="3">The sequence shown here is derived from an EMBL/GenBank/DDBJ whole genome shotgun (WGS) entry which is preliminary data.</text>
</comment>
<comment type="similarity">
    <text evidence="1">Belongs to the LOB domain-containing protein family.</text>
</comment>
<evidence type="ECO:0000256" key="1">
    <source>
        <dbReference type="ARBA" id="ARBA00005474"/>
    </source>
</evidence>
<protein>
    <recommendedName>
        <fullName evidence="2">LOB domain-containing protein</fullName>
    </recommendedName>
</protein>
<accession>A0AAW1YB41</accession>
<dbReference type="PANTHER" id="PTHR31301">
    <property type="entry name" value="LOB DOMAIN-CONTAINING PROTEIN 4-RELATED"/>
    <property type="match status" value="1"/>
</dbReference>
<reference evidence="3 4" key="1">
    <citation type="journal article" date="2023" name="G3 (Bethesda)">
        <title>A chromosome-length genome assembly and annotation of blackberry (Rubus argutus, cv. 'Hillquist').</title>
        <authorList>
            <person name="Bruna T."/>
            <person name="Aryal R."/>
            <person name="Dudchenko O."/>
            <person name="Sargent D.J."/>
            <person name="Mead D."/>
            <person name="Buti M."/>
            <person name="Cavallini A."/>
            <person name="Hytonen T."/>
            <person name="Andres J."/>
            <person name="Pham M."/>
            <person name="Weisz D."/>
            <person name="Mascagni F."/>
            <person name="Usai G."/>
            <person name="Natali L."/>
            <person name="Bassil N."/>
            <person name="Fernandez G.E."/>
            <person name="Lomsadze A."/>
            <person name="Armour M."/>
            <person name="Olukolu B."/>
            <person name="Poorten T."/>
            <person name="Britton C."/>
            <person name="Davik J."/>
            <person name="Ashrafi H."/>
            <person name="Aiden E.L."/>
            <person name="Borodovsky M."/>
            <person name="Worthington M."/>
        </authorList>
    </citation>
    <scope>NUCLEOTIDE SEQUENCE [LARGE SCALE GENOMIC DNA]</scope>
    <source>
        <strain evidence="3">PI 553951</strain>
    </source>
</reference>
<gene>
    <name evidence="3" type="ORF">M0R45_011741</name>
</gene>
<evidence type="ECO:0000313" key="4">
    <source>
        <dbReference type="Proteomes" id="UP001457282"/>
    </source>
</evidence>